<dbReference type="GO" id="GO:0070475">
    <property type="term" value="P:rRNA base methylation"/>
    <property type="evidence" value="ECO:0007669"/>
    <property type="project" value="TreeGrafter"/>
</dbReference>
<dbReference type="Gene3D" id="1.10.150.530">
    <property type="match status" value="1"/>
</dbReference>
<dbReference type="InterPro" id="IPR013785">
    <property type="entry name" value="Aldolase_TIM"/>
</dbReference>
<evidence type="ECO:0000313" key="13">
    <source>
        <dbReference type="Proteomes" id="UP000178347"/>
    </source>
</evidence>
<gene>
    <name evidence="12" type="ORF">A3G00_03795</name>
</gene>
<dbReference type="InterPro" id="IPR058240">
    <property type="entry name" value="rSAM_sf"/>
</dbReference>
<dbReference type="Proteomes" id="UP000178347">
    <property type="component" value="Unassembled WGS sequence"/>
</dbReference>
<dbReference type="SUPFAM" id="SSF102114">
    <property type="entry name" value="Radical SAM enzymes"/>
    <property type="match status" value="1"/>
</dbReference>
<dbReference type="Pfam" id="PF04055">
    <property type="entry name" value="Radical_SAM"/>
    <property type="match status" value="1"/>
</dbReference>
<dbReference type="AlphaFoldDB" id="A0A1F6MVC1"/>
<keyword evidence="7" id="KW-0949">S-adenosyl-L-methionine</keyword>
<feature type="domain" description="Radical SAM core" evidence="11">
    <location>
        <begin position="100"/>
        <end position="336"/>
    </location>
</feature>
<dbReference type="GO" id="GO:0005737">
    <property type="term" value="C:cytoplasm"/>
    <property type="evidence" value="ECO:0007669"/>
    <property type="project" value="UniProtKB-SubCell"/>
</dbReference>
<dbReference type="GO" id="GO:0008173">
    <property type="term" value="F:RNA methyltransferase activity"/>
    <property type="evidence" value="ECO:0007669"/>
    <property type="project" value="InterPro"/>
</dbReference>
<evidence type="ECO:0000313" key="12">
    <source>
        <dbReference type="EMBL" id="OGH75594.1"/>
    </source>
</evidence>
<dbReference type="InterPro" id="IPR040072">
    <property type="entry name" value="Methyltransferase_A"/>
</dbReference>
<name>A0A1F6MVC1_9BACT</name>
<sequence length="354" mass="40456">MNTLAELLTNEPKYRLKQIQKAWFDLSLNSYEEITTLPVELREKLKNLPWLSVKLHTILKSKIDGTEKALLELSDGELIETVLMVRESLKENKEASKWPVEERHTICISSQVGCAMNCFFCATGKAGFKRNLTTEEIVDQYRFWQRRLTGHISNIVVMGQGEPLLNYDNLKNALNIILNNTEIGPTKITVSTCGIPEQMEKLLADKDFPQVCWAISLHSAIEETRKKIMPAHRKDFVKFLVDWSRRYHELIPSRTHFIGLEYLMLAGVNDDEKHRKALEKLANKIPRVKINLIPYNDTNSPGLSKTSQTVIDDWHDYLMKAGFVCTIRHSQGQDIAAACGQLCNRTTTDAVKNV</sequence>
<comment type="cofactor">
    <cofactor evidence="1">
        <name>[4Fe-4S] cluster</name>
        <dbReference type="ChEBI" id="CHEBI:49883"/>
    </cofactor>
</comment>
<organism evidence="12 13">
    <name type="scientific">Candidatus Magasanikbacteria bacterium RIFCSPLOWO2_12_FULL_43_12</name>
    <dbReference type="NCBI Taxonomy" id="1798692"/>
    <lineage>
        <taxon>Bacteria</taxon>
        <taxon>Candidatus Magasanikiibacteriota</taxon>
    </lineage>
</organism>
<keyword evidence="3" id="KW-0004">4Fe-4S</keyword>
<keyword evidence="4" id="KW-0963">Cytoplasm</keyword>
<dbReference type="InterPro" id="IPR004383">
    <property type="entry name" value="rRNA_lsu_MTrfase_RlmN/Cfr"/>
</dbReference>
<evidence type="ECO:0000259" key="11">
    <source>
        <dbReference type="PROSITE" id="PS51918"/>
    </source>
</evidence>
<dbReference type="GO" id="GO:0051539">
    <property type="term" value="F:4 iron, 4 sulfur cluster binding"/>
    <property type="evidence" value="ECO:0007669"/>
    <property type="project" value="UniProtKB-KW"/>
</dbReference>
<evidence type="ECO:0000256" key="7">
    <source>
        <dbReference type="ARBA" id="ARBA00022691"/>
    </source>
</evidence>
<evidence type="ECO:0000256" key="8">
    <source>
        <dbReference type="ARBA" id="ARBA00022723"/>
    </source>
</evidence>
<dbReference type="InterPro" id="IPR007197">
    <property type="entry name" value="rSAM"/>
</dbReference>
<evidence type="ECO:0000256" key="1">
    <source>
        <dbReference type="ARBA" id="ARBA00001966"/>
    </source>
</evidence>
<dbReference type="SFLD" id="SFLDF00275">
    <property type="entry name" value="adenosine_C2_methyltransferase"/>
    <property type="match status" value="1"/>
</dbReference>
<keyword evidence="6" id="KW-0808">Transferase</keyword>
<evidence type="ECO:0000256" key="10">
    <source>
        <dbReference type="ARBA" id="ARBA00023014"/>
    </source>
</evidence>
<dbReference type="SFLD" id="SFLDG01062">
    <property type="entry name" value="methyltransferase_(Class_A)"/>
    <property type="match status" value="1"/>
</dbReference>
<dbReference type="SFLD" id="SFLDS00029">
    <property type="entry name" value="Radical_SAM"/>
    <property type="match status" value="1"/>
</dbReference>
<dbReference type="GO" id="GO:0030488">
    <property type="term" value="P:tRNA methylation"/>
    <property type="evidence" value="ECO:0007669"/>
    <property type="project" value="TreeGrafter"/>
</dbReference>
<dbReference type="PIRSF" id="PIRSF006004">
    <property type="entry name" value="CHP00048"/>
    <property type="match status" value="1"/>
</dbReference>
<evidence type="ECO:0000256" key="5">
    <source>
        <dbReference type="ARBA" id="ARBA00022603"/>
    </source>
</evidence>
<reference evidence="12 13" key="1">
    <citation type="journal article" date="2016" name="Nat. Commun.">
        <title>Thousands of microbial genomes shed light on interconnected biogeochemical processes in an aquifer system.</title>
        <authorList>
            <person name="Anantharaman K."/>
            <person name="Brown C.T."/>
            <person name="Hug L.A."/>
            <person name="Sharon I."/>
            <person name="Castelle C.J."/>
            <person name="Probst A.J."/>
            <person name="Thomas B.C."/>
            <person name="Singh A."/>
            <person name="Wilkins M.J."/>
            <person name="Karaoz U."/>
            <person name="Brodie E.L."/>
            <person name="Williams K.H."/>
            <person name="Hubbard S.S."/>
            <person name="Banfield J.F."/>
        </authorList>
    </citation>
    <scope>NUCLEOTIDE SEQUENCE [LARGE SCALE GENOMIC DNA]</scope>
</reference>
<dbReference type="GO" id="GO:0046872">
    <property type="term" value="F:metal ion binding"/>
    <property type="evidence" value="ECO:0007669"/>
    <property type="project" value="UniProtKB-KW"/>
</dbReference>
<dbReference type="EMBL" id="MFQN01000004">
    <property type="protein sequence ID" value="OGH75594.1"/>
    <property type="molecule type" value="Genomic_DNA"/>
</dbReference>
<proteinExistence type="predicted"/>
<evidence type="ECO:0000256" key="2">
    <source>
        <dbReference type="ARBA" id="ARBA00004496"/>
    </source>
</evidence>
<evidence type="ECO:0000256" key="4">
    <source>
        <dbReference type="ARBA" id="ARBA00022490"/>
    </source>
</evidence>
<keyword evidence="9" id="KW-0408">Iron</keyword>
<keyword evidence="10" id="KW-0411">Iron-sulfur</keyword>
<dbReference type="STRING" id="1798692.A3G00_03795"/>
<protein>
    <recommendedName>
        <fullName evidence="11">Radical SAM core domain-containing protein</fullName>
    </recommendedName>
</protein>
<dbReference type="Gene3D" id="3.20.20.70">
    <property type="entry name" value="Aldolase class I"/>
    <property type="match status" value="1"/>
</dbReference>
<evidence type="ECO:0000256" key="3">
    <source>
        <dbReference type="ARBA" id="ARBA00022485"/>
    </source>
</evidence>
<dbReference type="PROSITE" id="PS51918">
    <property type="entry name" value="RADICAL_SAM"/>
    <property type="match status" value="1"/>
</dbReference>
<keyword evidence="8" id="KW-0479">Metal-binding</keyword>
<keyword evidence="5" id="KW-0489">Methyltransferase</keyword>
<dbReference type="CDD" id="cd01335">
    <property type="entry name" value="Radical_SAM"/>
    <property type="match status" value="1"/>
</dbReference>
<accession>A0A1F6MVC1</accession>
<dbReference type="PANTHER" id="PTHR30544:SF5">
    <property type="entry name" value="RADICAL SAM CORE DOMAIN-CONTAINING PROTEIN"/>
    <property type="match status" value="1"/>
</dbReference>
<dbReference type="PANTHER" id="PTHR30544">
    <property type="entry name" value="23S RRNA METHYLTRANSFERASE"/>
    <property type="match status" value="1"/>
</dbReference>
<comment type="caution">
    <text evidence="12">The sequence shown here is derived from an EMBL/GenBank/DDBJ whole genome shotgun (WGS) entry which is preliminary data.</text>
</comment>
<comment type="subcellular location">
    <subcellularLocation>
        <location evidence="2">Cytoplasm</location>
    </subcellularLocation>
</comment>
<evidence type="ECO:0000256" key="9">
    <source>
        <dbReference type="ARBA" id="ARBA00023004"/>
    </source>
</evidence>
<evidence type="ECO:0000256" key="6">
    <source>
        <dbReference type="ARBA" id="ARBA00022679"/>
    </source>
</evidence>